<evidence type="ECO:0000256" key="1">
    <source>
        <dbReference type="ARBA" id="ARBA00006754"/>
    </source>
</evidence>
<evidence type="ECO:0000313" key="5">
    <source>
        <dbReference type="EMBL" id="QJQ09759.1"/>
    </source>
</evidence>
<dbReference type="Pfam" id="PF13556">
    <property type="entry name" value="HTH_30"/>
    <property type="match status" value="1"/>
</dbReference>
<feature type="domain" description="PucR C-terminal helix-turn-helix" evidence="3">
    <location>
        <begin position="454"/>
        <end position="510"/>
    </location>
</feature>
<protein>
    <submittedName>
        <fullName evidence="5">PucR family transcriptional regulator</fullName>
    </submittedName>
</protein>
<evidence type="ECO:0000259" key="4">
    <source>
        <dbReference type="Pfam" id="PF17853"/>
    </source>
</evidence>
<reference evidence="5 6" key="2">
    <citation type="submission" date="2020-04" db="EMBL/GenBank/DDBJ databases">
        <title>Complete genome sequence of Pseudomonas putida strain JQ581.</title>
        <authorList>
            <person name="Mu Y."/>
        </authorList>
    </citation>
    <scope>NUCLEOTIDE SEQUENCE [LARGE SCALE GENOMIC DNA]</scope>
    <source>
        <strain evidence="5 6">JQ581</strain>
    </source>
</reference>
<sequence>MKLDAAIENTVLREATVVAGEAAMDREITWVHIVDHPEITNWLKPGELLLTTGYNWPVDDEECRVMVRRLSEIGLAGVVLAVPHFREHFTQAAIDEANRCHLPLLELPWEIQFSEIMHDVLARIINIQAETIRRSDHIHRTLTEAALEGNNLEGLAKALYSALDKNATVVSVDGTVLGDSDAGIDEAVERALVKKITELESLSDFFDSNAPKVVTEGVERPRLGGAIRLRGEVMGVVWLHSEQADFEELDSRALEHAAVIAALHLTYQRQLSDQETRLGYAFVAGLLEGKFSATPSAIERAQASGWGENRNYRVCLVLLNEPIPLSVEGFNRRTKIADRIAQTMQGMGIAPLMSVSLNQVSFLLPSENSPDAIWRSVRTEGSAMAVSRVHQGVTGMAQGAEDVLALLPLLKPGKLHDFDEVLFPRALMGDSDARRLLIEKLIEPLGNPKRGNALIDTVLTLAREGFQLLNTAKALDIHISTLRYRVERIESMLGISLDNPDDKFKLQVAAQMYVLAADDK</sequence>
<proteinExistence type="inferred from homology"/>
<dbReference type="InterPro" id="IPR051448">
    <property type="entry name" value="CdaR-like_regulators"/>
</dbReference>
<feature type="domain" description="CdaR GGDEF-like" evidence="4">
    <location>
        <begin position="293"/>
        <end position="402"/>
    </location>
</feature>
<dbReference type="Pfam" id="PF07905">
    <property type="entry name" value="PucR"/>
    <property type="match status" value="1"/>
</dbReference>
<gene>
    <name evidence="5" type="ORF">A3L25_010115</name>
</gene>
<name>A0AAP9MYC5_PSEPU</name>
<dbReference type="Pfam" id="PF17853">
    <property type="entry name" value="GGDEF_2"/>
    <property type="match status" value="1"/>
</dbReference>
<evidence type="ECO:0000313" key="6">
    <source>
        <dbReference type="Proteomes" id="UP000076857"/>
    </source>
</evidence>
<dbReference type="EMBL" id="CP050951">
    <property type="protein sequence ID" value="QJQ09759.1"/>
    <property type="molecule type" value="Genomic_DNA"/>
</dbReference>
<dbReference type="InterPro" id="IPR012914">
    <property type="entry name" value="PucR_dom"/>
</dbReference>
<dbReference type="AlphaFoldDB" id="A0AAP9MYC5"/>
<dbReference type="RefSeq" id="WP_063427178.1">
    <property type="nucleotide sequence ID" value="NZ_CP050951.1"/>
</dbReference>
<comment type="similarity">
    <text evidence="1">Belongs to the CdaR family.</text>
</comment>
<accession>A0AAP9MYC5</accession>
<dbReference type="InterPro" id="IPR025736">
    <property type="entry name" value="PucR_C-HTH_dom"/>
</dbReference>
<dbReference type="PANTHER" id="PTHR33744">
    <property type="entry name" value="CARBOHYDRATE DIACID REGULATOR"/>
    <property type="match status" value="1"/>
</dbReference>
<evidence type="ECO:0000259" key="3">
    <source>
        <dbReference type="Pfam" id="PF13556"/>
    </source>
</evidence>
<dbReference type="Gene3D" id="1.10.10.2840">
    <property type="entry name" value="PucR C-terminal helix-turn-helix domain"/>
    <property type="match status" value="1"/>
</dbReference>
<dbReference type="PANTHER" id="PTHR33744:SF1">
    <property type="entry name" value="DNA-BINDING TRANSCRIPTIONAL ACTIVATOR ADER"/>
    <property type="match status" value="1"/>
</dbReference>
<evidence type="ECO:0000259" key="2">
    <source>
        <dbReference type="Pfam" id="PF07905"/>
    </source>
</evidence>
<reference evidence="5 6" key="1">
    <citation type="submission" date="2016-04" db="EMBL/GenBank/DDBJ databases">
        <authorList>
            <person name="Qiu J."/>
        </authorList>
    </citation>
    <scope>NUCLEOTIDE SEQUENCE [LARGE SCALE GENOMIC DNA]</scope>
    <source>
        <strain evidence="5 6">JQ581</strain>
    </source>
</reference>
<feature type="domain" description="Purine catabolism PurC-like" evidence="2">
    <location>
        <begin position="8"/>
        <end position="124"/>
    </location>
</feature>
<dbReference type="Proteomes" id="UP000076857">
    <property type="component" value="Chromosome"/>
</dbReference>
<dbReference type="InterPro" id="IPR041522">
    <property type="entry name" value="CdaR_GGDEF"/>
</dbReference>
<organism evidence="5 6">
    <name type="scientific">Pseudomonas putida</name>
    <name type="common">Arthrobacter siderocapsulatus</name>
    <dbReference type="NCBI Taxonomy" id="303"/>
    <lineage>
        <taxon>Bacteria</taxon>
        <taxon>Pseudomonadati</taxon>
        <taxon>Pseudomonadota</taxon>
        <taxon>Gammaproteobacteria</taxon>
        <taxon>Pseudomonadales</taxon>
        <taxon>Pseudomonadaceae</taxon>
        <taxon>Pseudomonas</taxon>
    </lineage>
</organism>
<dbReference type="InterPro" id="IPR042070">
    <property type="entry name" value="PucR_C-HTH_sf"/>
</dbReference>